<protein>
    <recommendedName>
        <fullName evidence="3">Acylneuraminate cytidylyltransferase family protein</fullName>
    </recommendedName>
</protein>
<dbReference type="InterPro" id="IPR050793">
    <property type="entry name" value="CMP-NeuNAc_synthase"/>
</dbReference>
<dbReference type="InterPro" id="IPR029044">
    <property type="entry name" value="Nucleotide-diphossugar_trans"/>
</dbReference>
<reference evidence="1" key="1">
    <citation type="submission" date="2020-10" db="EMBL/GenBank/DDBJ databases">
        <authorList>
            <person name="Gilroy R."/>
        </authorList>
    </citation>
    <scope>NUCLEOTIDE SEQUENCE</scope>
    <source>
        <strain evidence="1">ChiSjej5B23-6657</strain>
    </source>
</reference>
<dbReference type="Proteomes" id="UP000823912">
    <property type="component" value="Unassembled WGS sequence"/>
</dbReference>
<dbReference type="AlphaFoldDB" id="A0A9D1JAI1"/>
<evidence type="ECO:0000313" key="1">
    <source>
        <dbReference type="EMBL" id="HIR70472.1"/>
    </source>
</evidence>
<dbReference type="PANTHER" id="PTHR21485">
    <property type="entry name" value="HAD SUPERFAMILY MEMBERS CMAS AND KDSC"/>
    <property type="match status" value="1"/>
</dbReference>
<accession>A0A9D1JAI1</accession>
<reference evidence="1" key="2">
    <citation type="journal article" date="2021" name="PeerJ">
        <title>Extensive microbial diversity within the chicken gut microbiome revealed by metagenomics and culture.</title>
        <authorList>
            <person name="Gilroy R."/>
            <person name="Ravi A."/>
            <person name="Getino M."/>
            <person name="Pursley I."/>
            <person name="Horton D.L."/>
            <person name="Alikhan N.F."/>
            <person name="Baker D."/>
            <person name="Gharbi K."/>
            <person name="Hall N."/>
            <person name="Watson M."/>
            <person name="Adriaenssens E.M."/>
            <person name="Foster-Nyarko E."/>
            <person name="Jarju S."/>
            <person name="Secka A."/>
            <person name="Antonio M."/>
            <person name="Oren A."/>
            <person name="Chaudhuri R.R."/>
            <person name="La Ragione R."/>
            <person name="Hildebrand F."/>
            <person name="Pallen M.J."/>
        </authorList>
    </citation>
    <scope>NUCLEOTIDE SEQUENCE</scope>
    <source>
        <strain evidence="1">ChiSjej5B23-6657</strain>
    </source>
</reference>
<proteinExistence type="predicted"/>
<evidence type="ECO:0008006" key="3">
    <source>
        <dbReference type="Google" id="ProtNLM"/>
    </source>
</evidence>
<sequence length="242" mass="27251">MTVKALVAVRSGSVRVKNKNLRPFAGSSLLEVKVKQLMRIPNLDGVVVNSDDDQMLRIAKGLGCETVKRDPHYASNQVSMSEVYAYMAAQMEADVIAYINVTNPLLRDATLIDAIEKYKELAEEGSCDSLNSAHLVKEFLFFENQPINYDLKYQPRSQDLPDIAALNFAVNIISREKMISGKNVVGQRPYIYLIDEVEGTDIDNPIDFDFAEFVYQRQQKGDAKYSNYTAKLPQTVEILAKK</sequence>
<dbReference type="PANTHER" id="PTHR21485:SF6">
    <property type="entry name" value="N-ACYLNEURAMINATE CYTIDYLYLTRANSFERASE-RELATED"/>
    <property type="match status" value="1"/>
</dbReference>
<gene>
    <name evidence="1" type="ORF">IAA55_04240</name>
</gene>
<dbReference type="EMBL" id="DVHM01000070">
    <property type="protein sequence ID" value="HIR70472.1"/>
    <property type="molecule type" value="Genomic_DNA"/>
</dbReference>
<dbReference type="GO" id="GO:0008781">
    <property type="term" value="F:N-acylneuraminate cytidylyltransferase activity"/>
    <property type="evidence" value="ECO:0007669"/>
    <property type="project" value="TreeGrafter"/>
</dbReference>
<comment type="caution">
    <text evidence="1">The sequence shown here is derived from an EMBL/GenBank/DDBJ whole genome shotgun (WGS) entry which is preliminary data.</text>
</comment>
<dbReference type="SUPFAM" id="SSF53448">
    <property type="entry name" value="Nucleotide-diphospho-sugar transferases"/>
    <property type="match status" value="1"/>
</dbReference>
<dbReference type="Pfam" id="PF02348">
    <property type="entry name" value="CTP_transf_3"/>
    <property type="match status" value="1"/>
</dbReference>
<evidence type="ECO:0000313" key="2">
    <source>
        <dbReference type="Proteomes" id="UP000823912"/>
    </source>
</evidence>
<dbReference type="InterPro" id="IPR003329">
    <property type="entry name" value="Cytidylyl_trans"/>
</dbReference>
<organism evidence="1 2">
    <name type="scientific">Candidatus Pullilachnospira gallistercoris</name>
    <dbReference type="NCBI Taxonomy" id="2840911"/>
    <lineage>
        <taxon>Bacteria</taxon>
        <taxon>Bacillati</taxon>
        <taxon>Bacillota</taxon>
        <taxon>Clostridia</taxon>
        <taxon>Lachnospirales</taxon>
        <taxon>Lachnospiraceae</taxon>
        <taxon>Lachnospiraceae incertae sedis</taxon>
        <taxon>Candidatus Pullilachnospira</taxon>
    </lineage>
</organism>
<name>A0A9D1JAI1_9FIRM</name>
<dbReference type="Gene3D" id="3.90.550.10">
    <property type="entry name" value="Spore Coat Polysaccharide Biosynthesis Protein SpsA, Chain A"/>
    <property type="match status" value="1"/>
</dbReference>